<accession>A0AA35WE49</accession>
<evidence type="ECO:0000256" key="1">
    <source>
        <dbReference type="SAM" id="MobiDB-lite"/>
    </source>
</evidence>
<reference evidence="3" key="1">
    <citation type="submission" date="2023-03" db="EMBL/GenBank/DDBJ databases">
        <authorList>
            <person name="Steffen K."/>
            <person name="Cardenas P."/>
        </authorList>
    </citation>
    <scope>NUCLEOTIDE SEQUENCE</scope>
</reference>
<comment type="caution">
    <text evidence="3">The sequence shown here is derived from an EMBL/GenBank/DDBJ whole genome shotgun (WGS) entry which is preliminary data.</text>
</comment>
<gene>
    <name evidence="3" type="ORF">GBAR_LOCUS7269</name>
</gene>
<feature type="compositionally biased region" description="Basic residues" evidence="1">
    <location>
        <begin position="253"/>
        <end position="270"/>
    </location>
</feature>
<proteinExistence type="predicted"/>
<keyword evidence="2" id="KW-0472">Membrane</keyword>
<sequence>MRESIHALRCDFLCLQDTQSKRTRSRTCHNLSLGQVLTLCNNQIHGEGLERLRLILYPLLQWSELKPLTTPLAMYNKLEEHMEKVTALQIFLFALEAIGGSMRGKYCTDEARRILKYNVHLEFSGESRKFRFFFWLLKIVRCLPAECKEDVLVHFGRSLNKNYRHFKESLPILFIELYQGGKLHEDDTKELGGLLKNCKFRFKEGTPEFTAVQKCISVLTNFHNGAEEGEPFTSADEESTDVSMQVRLLRFPGRRRSNKQKISRRRHRGAHPSFSSAPRRCHTAPDDVYSTAPPETETSGESNKEILERSGVETPISCSAPPPASHDEMFLEDTSEDELTGSKYFMPDTSNAVTQVSPETLLALPTETMSINSYGEDLSDRPDPPLPHAGPGPHTPIPSPPRPEFNIWQSVKNNKLKIVVFVGVALMLSVAGVALCSMYVWSPLHNLSQSHDVQHRENNVPILAQFDSFLVKQFYVEQEVDSKDSSHTVYVYLTNYPCNELPTTIKLHHYSEVFPPSTIPVYMLEHSYILLHANAITSKFENNPVFFYITRTVESSIHFDSTSKEGRYRISVGKDGYLNSTNISVSVHASDYYSFRFIVPQAVTLTYNLTLMIRQIDLDAFNATLVGTIGFNSDDQRAGEKIKFGTGEYCVFASIHESAYPATYNYTTLDTHTQPRISAGVGVTVSVLLVFFLMVLLAEVSLYNCVKEGWYKMRGYTRV</sequence>
<keyword evidence="2" id="KW-0812">Transmembrane</keyword>
<feature type="transmembrane region" description="Helical" evidence="2">
    <location>
        <begin position="681"/>
        <end position="706"/>
    </location>
</feature>
<feature type="compositionally biased region" description="Pro residues" evidence="1">
    <location>
        <begin position="384"/>
        <end position="401"/>
    </location>
</feature>
<dbReference type="Proteomes" id="UP001174909">
    <property type="component" value="Unassembled WGS sequence"/>
</dbReference>
<dbReference type="EMBL" id="CASHTH010001087">
    <property type="protein sequence ID" value="CAI8011200.1"/>
    <property type="molecule type" value="Genomic_DNA"/>
</dbReference>
<organism evidence="3 4">
    <name type="scientific">Geodia barretti</name>
    <name type="common">Barrett's horny sponge</name>
    <dbReference type="NCBI Taxonomy" id="519541"/>
    <lineage>
        <taxon>Eukaryota</taxon>
        <taxon>Metazoa</taxon>
        <taxon>Porifera</taxon>
        <taxon>Demospongiae</taxon>
        <taxon>Heteroscleromorpha</taxon>
        <taxon>Tetractinellida</taxon>
        <taxon>Astrophorina</taxon>
        <taxon>Geodiidae</taxon>
        <taxon>Geodia</taxon>
    </lineage>
</organism>
<evidence type="ECO:0000313" key="4">
    <source>
        <dbReference type="Proteomes" id="UP001174909"/>
    </source>
</evidence>
<dbReference type="AlphaFoldDB" id="A0AA35WE49"/>
<feature type="region of interest" description="Disordered" evidence="1">
    <location>
        <begin position="253"/>
        <end position="303"/>
    </location>
</feature>
<keyword evidence="4" id="KW-1185">Reference proteome</keyword>
<evidence type="ECO:0000256" key="2">
    <source>
        <dbReference type="SAM" id="Phobius"/>
    </source>
</evidence>
<protein>
    <submittedName>
        <fullName evidence="3">Uncharacterized protein</fullName>
    </submittedName>
</protein>
<name>A0AA35WE49_GEOBA</name>
<keyword evidence="2" id="KW-1133">Transmembrane helix</keyword>
<feature type="transmembrane region" description="Helical" evidence="2">
    <location>
        <begin position="418"/>
        <end position="441"/>
    </location>
</feature>
<feature type="region of interest" description="Disordered" evidence="1">
    <location>
        <begin position="372"/>
        <end position="401"/>
    </location>
</feature>
<evidence type="ECO:0000313" key="3">
    <source>
        <dbReference type="EMBL" id="CAI8011200.1"/>
    </source>
</evidence>